<evidence type="ECO:0000259" key="5">
    <source>
        <dbReference type="PROSITE" id="PS50110"/>
    </source>
</evidence>
<sequence>MTAESVIRVLLVDDHAVVRNGVRLMLGTSDDIEVAGEAQTASDALLLARTQSFDVALVDVALPDRNGLELVRPLRAQQPTLAVLMLSIYAEEVYALRAIKHGAAGYLTKSVSAETLIAAVRKVHSGGKYITASLAERFAQHVGEALGPAHETLSDRELEVLKLIAGGESLANIATTLHLSPNTVTTYRARICQKIGLRSNAQLARYALEYGLLV</sequence>
<keyword evidence="2" id="KW-0238">DNA-binding</keyword>
<keyword evidence="7" id="KW-1185">Reference proteome</keyword>
<name>A0ABW9CH26_9BURK</name>
<feature type="domain" description="Response regulatory" evidence="5">
    <location>
        <begin position="8"/>
        <end position="124"/>
    </location>
</feature>
<evidence type="ECO:0000256" key="2">
    <source>
        <dbReference type="ARBA" id="ARBA00023125"/>
    </source>
</evidence>
<dbReference type="InterPro" id="IPR000792">
    <property type="entry name" value="Tscrpt_reg_LuxR_C"/>
</dbReference>
<dbReference type="InterPro" id="IPR039420">
    <property type="entry name" value="WalR-like"/>
</dbReference>
<dbReference type="EMBL" id="JAQQDB010000007">
    <property type="protein sequence ID" value="MFM0517773.1"/>
    <property type="molecule type" value="Genomic_DNA"/>
</dbReference>
<keyword evidence="1 3" id="KW-0597">Phosphoprotein</keyword>
<gene>
    <name evidence="6" type="ORF">PQR08_10105</name>
</gene>
<evidence type="ECO:0000313" key="7">
    <source>
        <dbReference type="Proteomes" id="UP001629462"/>
    </source>
</evidence>
<dbReference type="InterPro" id="IPR016032">
    <property type="entry name" value="Sig_transdc_resp-reg_C-effctor"/>
</dbReference>
<dbReference type="SUPFAM" id="SSF46894">
    <property type="entry name" value="C-terminal effector domain of the bipartite response regulators"/>
    <property type="match status" value="1"/>
</dbReference>
<dbReference type="PRINTS" id="PR00038">
    <property type="entry name" value="HTHLUXR"/>
</dbReference>
<dbReference type="Gene3D" id="3.40.50.2300">
    <property type="match status" value="1"/>
</dbReference>
<dbReference type="PROSITE" id="PS50043">
    <property type="entry name" value="HTH_LUXR_2"/>
    <property type="match status" value="1"/>
</dbReference>
<proteinExistence type="predicted"/>
<evidence type="ECO:0000256" key="1">
    <source>
        <dbReference type="ARBA" id="ARBA00022553"/>
    </source>
</evidence>
<protein>
    <submittedName>
        <fullName evidence="6">Response regulator transcription factor</fullName>
    </submittedName>
</protein>
<dbReference type="PANTHER" id="PTHR43214:SF42">
    <property type="entry name" value="TRANSCRIPTIONAL REGULATORY PROTEIN DESR"/>
    <property type="match status" value="1"/>
</dbReference>
<dbReference type="SMART" id="SM00448">
    <property type="entry name" value="REC"/>
    <property type="match status" value="1"/>
</dbReference>
<dbReference type="CDD" id="cd06170">
    <property type="entry name" value="LuxR_C_like"/>
    <property type="match status" value="1"/>
</dbReference>
<dbReference type="InterPro" id="IPR058245">
    <property type="entry name" value="NreC/VraR/RcsB-like_REC"/>
</dbReference>
<dbReference type="CDD" id="cd17535">
    <property type="entry name" value="REC_NarL-like"/>
    <property type="match status" value="1"/>
</dbReference>
<dbReference type="PANTHER" id="PTHR43214">
    <property type="entry name" value="TWO-COMPONENT RESPONSE REGULATOR"/>
    <property type="match status" value="1"/>
</dbReference>
<dbReference type="PROSITE" id="PS50110">
    <property type="entry name" value="RESPONSE_REGULATORY"/>
    <property type="match status" value="1"/>
</dbReference>
<dbReference type="InterPro" id="IPR011006">
    <property type="entry name" value="CheY-like_superfamily"/>
</dbReference>
<reference evidence="6 7" key="1">
    <citation type="journal article" date="2024" name="Chem. Sci.">
        <title>Discovery of megapolipeptins by genome mining of a Burkholderiales bacteria collection.</title>
        <authorList>
            <person name="Paulo B.S."/>
            <person name="Recchia M.J.J."/>
            <person name="Lee S."/>
            <person name="Fergusson C.H."/>
            <person name="Romanowski S.B."/>
            <person name="Hernandez A."/>
            <person name="Krull N."/>
            <person name="Liu D.Y."/>
            <person name="Cavanagh H."/>
            <person name="Bos A."/>
            <person name="Gray C.A."/>
            <person name="Murphy B.T."/>
            <person name="Linington R.G."/>
            <person name="Eustaquio A.S."/>
        </authorList>
    </citation>
    <scope>NUCLEOTIDE SEQUENCE [LARGE SCALE GENOMIC DNA]</scope>
    <source>
        <strain evidence="6 7">RL17-374-BIF-D</strain>
    </source>
</reference>
<dbReference type="SMART" id="SM00421">
    <property type="entry name" value="HTH_LUXR"/>
    <property type="match status" value="1"/>
</dbReference>
<dbReference type="Pfam" id="PF00196">
    <property type="entry name" value="GerE"/>
    <property type="match status" value="1"/>
</dbReference>
<evidence type="ECO:0000259" key="4">
    <source>
        <dbReference type="PROSITE" id="PS50043"/>
    </source>
</evidence>
<evidence type="ECO:0000256" key="3">
    <source>
        <dbReference type="PROSITE-ProRule" id="PRU00169"/>
    </source>
</evidence>
<dbReference type="SUPFAM" id="SSF52172">
    <property type="entry name" value="CheY-like"/>
    <property type="match status" value="1"/>
</dbReference>
<comment type="caution">
    <text evidence="6">The sequence shown here is derived from an EMBL/GenBank/DDBJ whole genome shotgun (WGS) entry which is preliminary data.</text>
</comment>
<dbReference type="InterPro" id="IPR001789">
    <property type="entry name" value="Sig_transdc_resp-reg_receiver"/>
</dbReference>
<organism evidence="6 7">
    <name type="scientific">Caballeronia jiangsuensis</name>
    <dbReference type="NCBI Taxonomy" id="1458357"/>
    <lineage>
        <taxon>Bacteria</taxon>
        <taxon>Pseudomonadati</taxon>
        <taxon>Pseudomonadota</taxon>
        <taxon>Betaproteobacteria</taxon>
        <taxon>Burkholderiales</taxon>
        <taxon>Burkholderiaceae</taxon>
        <taxon>Caballeronia</taxon>
    </lineage>
</organism>
<dbReference type="RefSeq" id="WP_250487410.1">
    <property type="nucleotide sequence ID" value="NZ_JAQQDB010000007.1"/>
</dbReference>
<accession>A0ABW9CH26</accession>
<dbReference type="Proteomes" id="UP001629462">
    <property type="component" value="Unassembled WGS sequence"/>
</dbReference>
<feature type="domain" description="HTH luxR-type" evidence="4">
    <location>
        <begin position="146"/>
        <end position="211"/>
    </location>
</feature>
<dbReference type="Pfam" id="PF00072">
    <property type="entry name" value="Response_reg"/>
    <property type="match status" value="1"/>
</dbReference>
<feature type="modified residue" description="4-aspartylphosphate" evidence="3">
    <location>
        <position position="59"/>
    </location>
</feature>
<evidence type="ECO:0000313" key="6">
    <source>
        <dbReference type="EMBL" id="MFM0517773.1"/>
    </source>
</evidence>